<dbReference type="Gene3D" id="3.90.70.10">
    <property type="entry name" value="Cysteine proteinases"/>
    <property type="match status" value="2"/>
</dbReference>
<feature type="domain" description="USP" evidence="4">
    <location>
        <begin position="429"/>
        <end position="1019"/>
    </location>
</feature>
<feature type="region of interest" description="Disordered" evidence="3">
    <location>
        <begin position="778"/>
        <end position="797"/>
    </location>
</feature>
<evidence type="ECO:0000313" key="7">
    <source>
        <dbReference type="RefSeq" id="XP_021300600.1"/>
    </source>
</evidence>
<dbReference type="OrthoDB" id="292964at2759"/>
<organism evidence="6 7">
    <name type="scientific">Herrania umbratica</name>
    <dbReference type="NCBI Taxonomy" id="108875"/>
    <lineage>
        <taxon>Eukaryota</taxon>
        <taxon>Viridiplantae</taxon>
        <taxon>Streptophyta</taxon>
        <taxon>Embryophyta</taxon>
        <taxon>Tracheophyta</taxon>
        <taxon>Spermatophyta</taxon>
        <taxon>Magnoliopsida</taxon>
        <taxon>eudicotyledons</taxon>
        <taxon>Gunneridae</taxon>
        <taxon>Pentapetalae</taxon>
        <taxon>rosids</taxon>
        <taxon>malvids</taxon>
        <taxon>Malvales</taxon>
        <taxon>Malvaceae</taxon>
        <taxon>Byttnerioideae</taxon>
        <taxon>Herrania</taxon>
    </lineage>
</organism>
<dbReference type="InterPro" id="IPR038765">
    <property type="entry name" value="Papain-like_cys_pep_sf"/>
</dbReference>
<dbReference type="InterPro" id="IPR035927">
    <property type="entry name" value="DUSP-like_sf"/>
</dbReference>
<dbReference type="PROSITE" id="PS00973">
    <property type="entry name" value="USP_2"/>
    <property type="match status" value="1"/>
</dbReference>
<dbReference type="GO" id="GO:0004843">
    <property type="term" value="F:cysteine-type deubiquitinase activity"/>
    <property type="evidence" value="ECO:0007669"/>
    <property type="project" value="InterPro"/>
</dbReference>
<dbReference type="Proteomes" id="UP000504621">
    <property type="component" value="Unplaced"/>
</dbReference>
<dbReference type="CDD" id="cd02674">
    <property type="entry name" value="Peptidase_C19R"/>
    <property type="match status" value="1"/>
</dbReference>
<dbReference type="PANTHER" id="PTHR21646">
    <property type="entry name" value="UBIQUITIN CARBOXYL-TERMINAL HYDROLASE"/>
    <property type="match status" value="1"/>
</dbReference>
<feature type="domain" description="DUSP" evidence="5">
    <location>
        <begin position="123"/>
        <end position="254"/>
    </location>
</feature>
<accession>A0A6J1BMQ5</accession>
<dbReference type="RefSeq" id="XP_021300600.1">
    <property type="nucleotide sequence ID" value="XM_021444925.1"/>
</dbReference>
<evidence type="ECO:0000259" key="4">
    <source>
        <dbReference type="PROSITE" id="PS50235"/>
    </source>
</evidence>
<gene>
    <name evidence="7" type="primary">LOC110429000</name>
</gene>
<dbReference type="PROSITE" id="PS50235">
    <property type="entry name" value="USP_3"/>
    <property type="match status" value="1"/>
</dbReference>
<dbReference type="PANTHER" id="PTHR21646:SF46">
    <property type="entry name" value="UBIQUITIN CARBOXYL-TERMINAL HYDROLASE"/>
    <property type="match status" value="1"/>
</dbReference>
<dbReference type="Pfam" id="PF00443">
    <property type="entry name" value="UCH"/>
    <property type="match status" value="1"/>
</dbReference>
<evidence type="ECO:0000313" key="6">
    <source>
        <dbReference type="Proteomes" id="UP000504621"/>
    </source>
</evidence>
<dbReference type="Gene3D" id="3.30.2230.10">
    <property type="entry name" value="DUSP-like"/>
    <property type="match status" value="1"/>
</dbReference>
<dbReference type="GO" id="GO:0016579">
    <property type="term" value="P:protein deubiquitination"/>
    <property type="evidence" value="ECO:0007669"/>
    <property type="project" value="InterPro"/>
</dbReference>
<reference evidence="7" key="1">
    <citation type="submission" date="2025-08" db="UniProtKB">
        <authorList>
            <consortium name="RefSeq"/>
        </authorList>
    </citation>
    <scope>IDENTIFICATION</scope>
    <source>
        <tissue evidence="7">Leaf</tissue>
    </source>
</reference>
<dbReference type="InterPro" id="IPR006615">
    <property type="entry name" value="Pept_C19_DUSP"/>
</dbReference>
<dbReference type="PROSITE" id="PS51283">
    <property type="entry name" value="DUSP"/>
    <property type="match status" value="1"/>
</dbReference>
<dbReference type="InterPro" id="IPR028889">
    <property type="entry name" value="USP"/>
</dbReference>
<dbReference type="SMART" id="SM00695">
    <property type="entry name" value="DUSP"/>
    <property type="match status" value="1"/>
</dbReference>
<evidence type="ECO:0000259" key="5">
    <source>
        <dbReference type="PROSITE" id="PS51283"/>
    </source>
</evidence>
<dbReference type="GeneID" id="110429000"/>
<evidence type="ECO:0000256" key="2">
    <source>
        <dbReference type="ARBA" id="ARBA00037450"/>
    </source>
</evidence>
<comment type="similarity">
    <text evidence="1">Belongs to the peptidase C19 family.</text>
</comment>
<dbReference type="InterPro" id="IPR050185">
    <property type="entry name" value="Ub_carboxyl-term_hydrolase"/>
</dbReference>
<comment type="function">
    <text evidence="2">Recognizes and hydrolyzes the peptide bond at the C-terminal Gly of ubiquitin. Involved in the processing of poly-ubiquitin precursors as well as that of ubiquitinated proteins.</text>
</comment>
<dbReference type="AlphaFoldDB" id="A0A6J1BMQ5"/>
<dbReference type="SUPFAM" id="SSF143791">
    <property type="entry name" value="DUSP-like"/>
    <property type="match status" value="1"/>
</dbReference>
<dbReference type="PROSITE" id="PS00972">
    <property type="entry name" value="USP_1"/>
    <property type="match status" value="1"/>
</dbReference>
<dbReference type="Gene3D" id="3.10.20.90">
    <property type="entry name" value="Phosphatidylinositol 3-kinase Catalytic Subunit, Chain A, domain 1"/>
    <property type="match status" value="1"/>
</dbReference>
<name>A0A6J1BMQ5_9ROSI</name>
<evidence type="ECO:0000256" key="1">
    <source>
        <dbReference type="ARBA" id="ARBA00009085"/>
    </source>
</evidence>
<dbReference type="InterPro" id="IPR001394">
    <property type="entry name" value="Peptidase_C19_UCH"/>
</dbReference>
<evidence type="ECO:0000256" key="3">
    <source>
        <dbReference type="SAM" id="MobiDB-lite"/>
    </source>
</evidence>
<protein>
    <submittedName>
        <fullName evidence="7">Ubiquitin carboxyl-terminal hydrolase 9-like isoform X1</fullName>
    </submittedName>
</protein>
<dbReference type="SUPFAM" id="SSF54001">
    <property type="entry name" value="Cysteine proteinases"/>
    <property type="match status" value="1"/>
</dbReference>
<keyword evidence="6" id="KW-1185">Reference proteome</keyword>
<sequence length="1037" mass="116995">MIRVICRCIVEAYKRVRDLKLRKDKIVEKTVSLSCLLQFTPIPNPSLPPFRPDLFRVPSNIPSSPFLSFLFFFSNCLSQFRYILSSTNKLLSALILISGSDSSIMTIPDSGFMMENGASCLPCTPEEEKKIVNDLRNESERNLKEGNLYFVISSRWFRMWERYVGIDADDNLIGNQSSDSRQWNGASSVVAERPGPIDNSDIVQNGSDCDCKENEIQLRRLLMEGQDYVLVPQGVWEKLHEWYKGGPALPRKMILQGVYHRKFDVEVYPLCLKLIDSRDESQSILWISRKASVAVLFQKVCALRGIEQDKARIWDYFNKRKHGQLIVSNKSVEESNLQMDQDILLEQVDGNHSSRFGMDSTGNELALVSLEPSRSSLTIAGGPTMSNGHSSGYRSNLYPGSSLSSGSNDIDDGFDAYNSVRKGEKGGLAGLQNLGNTCFMNSALQCLVHTPPLVEYFLKDYSDEINTENPLGMHGELALAFGELLRKSWSSGRIAIAPRAFKGKLARFAPQFSGYNQHDSQELLAFLLDGLHEDLNRVKQKPYIEMKDSDGRPDEEVAAECWRNHKARNDSVIVDVCQGQYKSTLVCPVCSKISITFDPFMYLSLPLPSTITRTMTVTVFSGDGNGLPMPYTVSVLKNGFCKDLLLALGTACCLKSDENLLLAEVYENKIYRYLDTPLEPLISIKDDEHIVAFRFQKKGMGKAKLVIFHRWQEKSTSDYLKSGTELFGTPLVTYLGEDQPSGADIETAVSKVLSPFKRMYSSAKAHIGKENGFLSDGLDEQCSGSDGQPVENGELEGTSSMDLSHLLLLIDDRVMNFKAFKRDTLFESGQIIRVVLDWTKKEQELYDAGYLKDIPEVHKAGFTAKKTRQEAISLSSCLDAFLMEEPLGPDDMWYCPRCKEHRQAIKKLDLWMLPEIIVFHLKRFTYGRYLKNKIDTFVNFPIHNLDLSKYVMNKDGQTYVYELYAISNHYGGLGGGHYTAYAKLIDENRWYHFDDSHVSPVNESDIKTSAAYLLFYKRVRSEPKVEAGEASHSHSSS</sequence>
<dbReference type="Pfam" id="PF06337">
    <property type="entry name" value="DUSP"/>
    <property type="match status" value="1"/>
</dbReference>
<proteinExistence type="inferred from homology"/>
<dbReference type="InterPro" id="IPR018200">
    <property type="entry name" value="USP_CS"/>
</dbReference>